<organism evidence="2 3">
    <name type="scientific">Cimex lectularius</name>
    <name type="common">Bed bug</name>
    <name type="synonym">Acanthia lectularia</name>
    <dbReference type="NCBI Taxonomy" id="79782"/>
    <lineage>
        <taxon>Eukaryota</taxon>
        <taxon>Metazoa</taxon>
        <taxon>Ecdysozoa</taxon>
        <taxon>Arthropoda</taxon>
        <taxon>Hexapoda</taxon>
        <taxon>Insecta</taxon>
        <taxon>Pterygota</taxon>
        <taxon>Neoptera</taxon>
        <taxon>Paraneoptera</taxon>
        <taxon>Hemiptera</taxon>
        <taxon>Heteroptera</taxon>
        <taxon>Panheteroptera</taxon>
        <taxon>Cimicomorpha</taxon>
        <taxon>Cimicidae</taxon>
        <taxon>Cimex</taxon>
    </lineage>
</organism>
<dbReference type="Proteomes" id="UP000494040">
    <property type="component" value="Unassembled WGS sequence"/>
</dbReference>
<keyword evidence="3" id="KW-1185">Reference proteome</keyword>
<dbReference type="EnsemblMetazoa" id="XM_014391931.2">
    <property type="protein sequence ID" value="XP_014247417.1"/>
    <property type="gene ID" value="LOC106665483"/>
</dbReference>
<accession>A0A8I6RLJ0</accession>
<dbReference type="CTD" id="32947"/>
<dbReference type="RefSeq" id="XP_014247417.1">
    <property type="nucleotide sequence ID" value="XM_014391931.2"/>
</dbReference>
<proteinExistence type="inferred from homology"/>
<protein>
    <recommendedName>
        <fullName evidence="4">Vacuolar protein sorting-associated protein 33A</fullName>
    </recommendedName>
</protein>
<dbReference type="InterPro" id="IPR043154">
    <property type="entry name" value="Sec-1-like_dom1"/>
</dbReference>
<dbReference type="GO" id="GO:0016192">
    <property type="term" value="P:vesicle-mediated transport"/>
    <property type="evidence" value="ECO:0007669"/>
    <property type="project" value="InterPro"/>
</dbReference>
<reference evidence="2" key="1">
    <citation type="submission" date="2022-01" db="UniProtKB">
        <authorList>
            <consortium name="EnsemblMetazoa"/>
        </authorList>
    </citation>
    <scope>IDENTIFICATION</scope>
</reference>
<dbReference type="SUPFAM" id="SSF56815">
    <property type="entry name" value="Sec1/munc18-like (SM) proteins"/>
    <property type="match status" value="1"/>
</dbReference>
<dbReference type="AlphaFoldDB" id="A0A8I6RLJ0"/>
<dbReference type="Gene3D" id="3.40.50.1910">
    <property type="match status" value="1"/>
</dbReference>
<dbReference type="InterPro" id="IPR027482">
    <property type="entry name" value="Sec1-like_dom2"/>
</dbReference>
<dbReference type="InterPro" id="IPR043155">
    <property type="entry name" value="VPS33_dom3b"/>
</dbReference>
<evidence type="ECO:0000256" key="1">
    <source>
        <dbReference type="ARBA" id="ARBA00009884"/>
    </source>
</evidence>
<dbReference type="GeneID" id="106665483"/>
<sequence length="628" mass="70995">MFTVNSLSSGDRRNSEHTDSCWKMSHLEGGKVSAALLQKHLQKEFLRLLDKCDGEKLIMWDMELSGPMGQIATNKLLKEHNVMKMLKFTPGKLPIPSTTKSVIFIARAEEHLMDIIASNLREEQRCASVSKDFYLFFVPRRTKLCMIRLEEKGVLGTLNVEDLECDIYPFDYDLLSMEVGSAFRDFFLDKDPTYIYQAAEALMTLQSLYGMIPKVLGKGQAAFQLHSLMKRLAQEPRTPPPSVSQIDQLVLIDRSVDLISPLATQLTYEGLIDEIFKINCTTVTLPAEEFDESDDRHNGIMAGTKKVILNSGDEIYSDIRDKSFSAIGPYLDKKTKHITSTFREKISAEKSMDELKEFVTKLPDMKASKRSLEIHLSIAKLIRKYVDSDEFLESLNLEQSLLLGSDTDKVQQHIEDLIARQAPLLKVLRLICLQSGTNSGLKPKVLEYYKREIVQTYGFHHILTLTNLEDSGLLTIQNSRSYSTLRRLLKLTDEDDSETMPNDISYVHSMYAPLSVRLIQVLLKIGSWSGLRDVMMQVPGPFIDSSQPISSSNKRRNSVGSEASSQNDSKKIVLVFFLGGCTFAEISALRFIGQQEENNIEFMVATTKIINGNSFLEELSEPLDPSTY</sequence>
<evidence type="ECO:0008006" key="4">
    <source>
        <dbReference type="Google" id="ProtNLM"/>
    </source>
</evidence>
<dbReference type="OrthoDB" id="10262287at2759"/>
<dbReference type="KEGG" id="clec:106665483"/>
<dbReference type="Gene3D" id="3.90.830.10">
    <property type="entry name" value="Syntaxin Binding Protein 1, Chain A, domain 2"/>
    <property type="match status" value="1"/>
</dbReference>
<evidence type="ECO:0000313" key="3">
    <source>
        <dbReference type="Proteomes" id="UP000494040"/>
    </source>
</evidence>
<dbReference type="Gene3D" id="1.25.40.850">
    <property type="match status" value="1"/>
</dbReference>
<dbReference type="InterPro" id="IPR043127">
    <property type="entry name" value="Sec-1-like_dom3a"/>
</dbReference>
<dbReference type="Pfam" id="PF00995">
    <property type="entry name" value="Sec1"/>
    <property type="match status" value="1"/>
</dbReference>
<dbReference type="Gene3D" id="3.40.50.2060">
    <property type="match status" value="1"/>
</dbReference>
<comment type="similarity">
    <text evidence="1">Belongs to the STXBP/unc-18/SEC1 family.</text>
</comment>
<dbReference type="OMA" id="EFHIFFV"/>
<name>A0A8I6RLJ0_CIMLE</name>
<dbReference type="PANTHER" id="PTHR11679">
    <property type="entry name" value="VESICLE PROTEIN SORTING-ASSOCIATED"/>
    <property type="match status" value="1"/>
</dbReference>
<dbReference type="InterPro" id="IPR036045">
    <property type="entry name" value="Sec1-like_sf"/>
</dbReference>
<dbReference type="PIRSF" id="PIRSF005715">
    <property type="entry name" value="VPS45_Sec1"/>
    <property type="match status" value="1"/>
</dbReference>
<dbReference type="InterPro" id="IPR001619">
    <property type="entry name" value="Sec1-like"/>
</dbReference>
<evidence type="ECO:0000313" key="2">
    <source>
        <dbReference type="EnsemblMetazoa" id="XP_014247417.1"/>
    </source>
</evidence>